<proteinExistence type="predicted"/>
<gene>
    <name evidence="1" type="ORF">PsorP6_005015</name>
</gene>
<evidence type="ECO:0000313" key="2">
    <source>
        <dbReference type="Proteomes" id="UP001163321"/>
    </source>
</evidence>
<dbReference type="EMBL" id="CM047583">
    <property type="protein sequence ID" value="KAI9912768.1"/>
    <property type="molecule type" value="Genomic_DNA"/>
</dbReference>
<sequence length="93" mass="10403">MRLRSCFVDECCIETVTLFGAAFAKRPPVADLWILRSCVYSAMTSISFCFTSPDIMRPAPYSTPMRSSSTSSSSINDRYWYGISASKLAPYFS</sequence>
<organism evidence="1 2">
    <name type="scientific">Peronosclerospora sorghi</name>
    <dbReference type="NCBI Taxonomy" id="230839"/>
    <lineage>
        <taxon>Eukaryota</taxon>
        <taxon>Sar</taxon>
        <taxon>Stramenopiles</taxon>
        <taxon>Oomycota</taxon>
        <taxon>Peronosporomycetes</taxon>
        <taxon>Peronosporales</taxon>
        <taxon>Peronosporaceae</taxon>
        <taxon>Peronosclerospora</taxon>
    </lineage>
</organism>
<name>A0ACC0W499_9STRA</name>
<comment type="caution">
    <text evidence="1">The sequence shown here is derived from an EMBL/GenBank/DDBJ whole genome shotgun (WGS) entry which is preliminary data.</text>
</comment>
<reference evidence="1 2" key="1">
    <citation type="journal article" date="2022" name="bioRxiv">
        <title>The genome of the oomycete Peronosclerospora sorghi, a cosmopolitan pathogen of maize and sorghum, is inflated with dispersed pseudogenes.</title>
        <authorList>
            <person name="Fletcher K."/>
            <person name="Martin F."/>
            <person name="Isakeit T."/>
            <person name="Cavanaugh K."/>
            <person name="Magill C."/>
            <person name="Michelmore R."/>
        </authorList>
    </citation>
    <scope>NUCLEOTIDE SEQUENCE [LARGE SCALE GENOMIC DNA]</scope>
    <source>
        <strain evidence="1">P6</strain>
    </source>
</reference>
<keyword evidence="2" id="KW-1185">Reference proteome</keyword>
<dbReference type="Proteomes" id="UP001163321">
    <property type="component" value="Chromosome 4"/>
</dbReference>
<protein>
    <submittedName>
        <fullName evidence="1">Uncharacterized protein</fullName>
    </submittedName>
</protein>
<accession>A0ACC0W499</accession>
<evidence type="ECO:0000313" key="1">
    <source>
        <dbReference type="EMBL" id="KAI9912768.1"/>
    </source>
</evidence>